<dbReference type="Proteomes" id="UP000002440">
    <property type="component" value="Chromosome"/>
</dbReference>
<dbReference type="OrthoDB" id="8537513at2"/>
<sequence length="108" mass="12254">MPIQDIQVINKRDQRITLDNGATLSISVEQIFKVNFYLDDAIVGYLRFESLSSLNNLEIRPVYKLREESFEHPVLAPEADALRSAAIALFQAYTNGKIMMGKENQAVH</sequence>
<organism evidence="1 2">
    <name type="scientific">Methylobacillus flagellatus (strain ATCC 51484 / DSM 6875 / VKM B-1610 / KT)</name>
    <dbReference type="NCBI Taxonomy" id="265072"/>
    <lineage>
        <taxon>Bacteria</taxon>
        <taxon>Pseudomonadati</taxon>
        <taxon>Pseudomonadota</taxon>
        <taxon>Betaproteobacteria</taxon>
        <taxon>Nitrosomonadales</taxon>
        <taxon>Methylophilaceae</taxon>
        <taxon>Methylobacillus</taxon>
    </lineage>
</organism>
<evidence type="ECO:0000313" key="2">
    <source>
        <dbReference type="Proteomes" id="UP000002440"/>
    </source>
</evidence>
<dbReference type="AlphaFoldDB" id="Q1GY57"/>
<evidence type="ECO:0000313" key="1">
    <source>
        <dbReference type="EMBL" id="ABE50830.1"/>
    </source>
</evidence>
<dbReference type="EMBL" id="CP000284">
    <property type="protein sequence ID" value="ABE50830.1"/>
    <property type="molecule type" value="Genomic_DNA"/>
</dbReference>
<name>Q1GY57_METFK</name>
<protein>
    <submittedName>
        <fullName evidence="1">Uncharacterized protein</fullName>
    </submittedName>
</protein>
<accession>Q1GY57</accession>
<gene>
    <name evidence="1" type="ordered locus">Mfla_2565</name>
</gene>
<dbReference type="RefSeq" id="WP_011480783.1">
    <property type="nucleotide sequence ID" value="NC_007947.1"/>
</dbReference>
<proteinExistence type="predicted"/>
<dbReference type="KEGG" id="mfa:Mfla_2565"/>
<dbReference type="HOGENOM" id="CLU_2193877_0_0_4"/>
<reference evidence="1 2" key="1">
    <citation type="submission" date="2006-03" db="EMBL/GenBank/DDBJ databases">
        <title>Complete sequence of Methylobacillus flagellatus KT.</title>
        <authorList>
            <consortium name="US DOE Joint Genome Institute"/>
            <person name="Copeland A."/>
            <person name="Lucas S."/>
            <person name="Lapidus A."/>
            <person name="Barry K."/>
            <person name="Detter J.C."/>
            <person name="Glavina del Rio T."/>
            <person name="Hammon N."/>
            <person name="Israni S."/>
            <person name="Dalin E."/>
            <person name="Tice H."/>
            <person name="Pitluck S."/>
            <person name="Brettin T."/>
            <person name="Bruce D."/>
            <person name="Han C."/>
            <person name="Tapia R."/>
            <person name="Saunders E."/>
            <person name="Gilna P."/>
            <person name="Schmutz J."/>
            <person name="Larimer F."/>
            <person name="Land M."/>
            <person name="Kyrpides N."/>
            <person name="Anderson I."/>
            <person name="Richardson P."/>
        </authorList>
    </citation>
    <scope>NUCLEOTIDE SEQUENCE [LARGE SCALE GENOMIC DNA]</scope>
    <source>
        <strain evidence="2">KT / ATCC 51484 / DSM 6875</strain>
    </source>
</reference>
<keyword evidence="2" id="KW-1185">Reference proteome</keyword>